<keyword evidence="2" id="KW-1133">Transmembrane helix</keyword>
<dbReference type="InParanoid" id="B8LC60"/>
<keyword evidence="4" id="KW-1185">Reference proteome</keyword>
<evidence type="ECO:0000313" key="3">
    <source>
        <dbReference type="EMBL" id="EED87306.1"/>
    </source>
</evidence>
<evidence type="ECO:0000313" key="4">
    <source>
        <dbReference type="Proteomes" id="UP000001449"/>
    </source>
</evidence>
<feature type="compositionally biased region" description="Basic and acidic residues" evidence="1">
    <location>
        <begin position="462"/>
        <end position="473"/>
    </location>
</feature>
<dbReference type="EMBL" id="DS999415">
    <property type="protein sequence ID" value="EED87306.1"/>
    <property type="molecule type" value="Genomic_DNA"/>
</dbReference>
<gene>
    <name evidence="3" type="ORF">THAPSDRAFT_8829</name>
</gene>
<dbReference type="GeneID" id="7445394"/>
<keyword evidence="2" id="KW-0812">Transmembrane</keyword>
<feature type="compositionally biased region" description="Low complexity" evidence="1">
    <location>
        <begin position="48"/>
        <end position="59"/>
    </location>
</feature>
<dbReference type="KEGG" id="tps:THAPSDRAFT_8829"/>
<keyword evidence="2" id="KW-0472">Membrane</keyword>
<reference evidence="3 4" key="1">
    <citation type="journal article" date="2004" name="Science">
        <title>The genome of the diatom Thalassiosira pseudonana: ecology, evolution, and metabolism.</title>
        <authorList>
            <person name="Armbrust E.V."/>
            <person name="Berges J.A."/>
            <person name="Bowler C."/>
            <person name="Green B.R."/>
            <person name="Martinez D."/>
            <person name="Putnam N.H."/>
            <person name="Zhou S."/>
            <person name="Allen A.E."/>
            <person name="Apt K.E."/>
            <person name="Bechner M."/>
            <person name="Brzezinski M.A."/>
            <person name="Chaal B.K."/>
            <person name="Chiovitti A."/>
            <person name="Davis A.K."/>
            <person name="Demarest M.S."/>
            <person name="Detter J.C."/>
            <person name="Glavina T."/>
            <person name="Goodstein D."/>
            <person name="Hadi M.Z."/>
            <person name="Hellsten U."/>
            <person name="Hildebrand M."/>
            <person name="Jenkins B.D."/>
            <person name="Jurka J."/>
            <person name="Kapitonov V.V."/>
            <person name="Kroger N."/>
            <person name="Lau W.W."/>
            <person name="Lane T.W."/>
            <person name="Larimer F.W."/>
            <person name="Lippmeier J.C."/>
            <person name="Lucas S."/>
            <person name="Medina M."/>
            <person name="Montsant A."/>
            <person name="Obornik M."/>
            <person name="Parker M.S."/>
            <person name="Palenik B."/>
            <person name="Pazour G.J."/>
            <person name="Richardson P.M."/>
            <person name="Rynearson T.A."/>
            <person name="Saito M.A."/>
            <person name="Schwartz D.C."/>
            <person name="Thamatrakoln K."/>
            <person name="Valentin K."/>
            <person name="Vardi A."/>
            <person name="Wilkerson F.P."/>
            <person name="Rokhsar D.S."/>
        </authorList>
    </citation>
    <scope>NUCLEOTIDE SEQUENCE [LARGE SCALE GENOMIC DNA]</scope>
    <source>
        <strain evidence="3 4">CCMP1335</strain>
    </source>
</reference>
<proteinExistence type="predicted"/>
<dbReference type="RefSeq" id="XP_002296610.1">
    <property type="nucleotide sequence ID" value="XM_002296574.1"/>
</dbReference>
<protein>
    <submittedName>
        <fullName evidence="3">Uncharacterized protein</fullName>
    </submittedName>
</protein>
<evidence type="ECO:0000256" key="1">
    <source>
        <dbReference type="SAM" id="MobiDB-lite"/>
    </source>
</evidence>
<name>B8LC60_THAPS</name>
<feature type="region of interest" description="Disordered" evidence="1">
    <location>
        <begin position="438"/>
        <end position="473"/>
    </location>
</feature>
<feature type="region of interest" description="Disordered" evidence="1">
    <location>
        <begin position="1"/>
        <end position="66"/>
    </location>
</feature>
<reference evidence="3 4" key="2">
    <citation type="journal article" date="2008" name="Nature">
        <title>The Phaeodactylum genome reveals the evolutionary history of diatom genomes.</title>
        <authorList>
            <person name="Bowler C."/>
            <person name="Allen A.E."/>
            <person name="Badger J.H."/>
            <person name="Grimwood J."/>
            <person name="Jabbari K."/>
            <person name="Kuo A."/>
            <person name="Maheswari U."/>
            <person name="Martens C."/>
            <person name="Maumus F."/>
            <person name="Otillar R.P."/>
            <person name="Rayko E."/>
            <person name="Salamov A."/>
            <person name="Vandepoele K."/>
            <person name="Beszteri B."/>
            <person name="Gruber A."/>
            <person name="Heijde M."/>
            <person name="Katinka M."/>
            <person name="Mock T."/>
            <person name="Valentin K."/>
            <person name="Verret F."/>
            <person name="Berges J.A."/>
            <person name="Brownlee C."/>
            <person name="Cadoret J.P."/>
            <person name="Chiovitti A."/>
            <person name="Choi C.J."/>
            <person name="Coesel S."/>
            <person name="De Martino A."/>
            <person name="Detter J.C."/>
            <person name="Durkin C."/>
            <person name="Falciatore A."/>
            <person name="Fournet J."/>
            <person name="Haruta M."/>
            <person name="Huysman M.J."/>
            <person name="Jenkins B.D."/>
            <person name="Jiroutova K."/>
            <person name="Jorgensen R.E."/>
            <person name="Joubert Y."/>
            <person name="Kaplan A."/>
            <person name="Kroger N."/>
            <person name="Kroth P.G."/>
            <person name="La Roche J."/>
            <person name="Lindquist E."/>
            <person name="Lommer M."/>
            <person name="Martin-Jezequel V."/>
            <person name="Lopez P.J."/>
            <person name="Lucas S."/>
            <person name="Mangogna M."/>
            <person name="McGinnis K."/>
            <person name="Medlin L.K."/>
            <person name="Montsant A."/>
            <person name="Oudot-Le Secq M.P."/>
            <person name="Napoli C."/>
            <person name="Obornik M."/>
            <person name="Parker M.S."/>
            <person name="Petit J.L."/>
            <person name="Porcel B.M."/>
            <person name="Poulsen N."/>
            <person name="Robison M."/>
            <person name="Rychlewski L."/>
            <person name="Rynearson T.A."/>
            <person name="Schmutz J."/>
            <person name="Shapiro H."/>
            <person name="Siaut M."/>
            <person name="Stanley M."/>
            <person name="Sussman M.R."/>
            <person name="Taylor A.R."/>
            <person name="Vardi A."/>
            <person name="von Dassow P."/>
            <person name="Vyverman W."/>
            <person name="Willis A."/>
            <person name="Wyrwicz L.S."/>
            <person name="Rokhsar D.S."/>
            <person name="Weissenbach J."/>
            <person name="Armbrust E.V."/>
            <person name="Green B.R."/>
            <person name="Van de Peer Y."/>
            <person name="Grigoriev I.V."/>
        </authorList>
    </citation>
    <scope>NUCLEOTIDE SEQUENCE [LARGE SCALE GENOMIC DNA]</scope>
    <source>
        <strain evidence="3 4">CCMP1335</strain>
    </source>
</reference>
<dbReference type="eggNOG" id="ENOG502QYSE">
    <property type="taxonomic scope" value="Eukaryota"/>
</dbReference>
<dbReference type="HOGENOM" id="CLU_578106_0_0_1"/>
<sequence>MPTVPEDKENTPRDVNRRNVNTPRGLKVPSSAKSGFKLKSPSQLACPSSLTLSSSSESFSSEEHDDHANVMSVMTEDYQDDLVEEYLFDNEERNPLSPKGRESMGSNNGNAGNLGGWCPSFDNDTVDNSLQVMKQNGLSALWSQKNIFANSGSGFPDNSAYREGDGNGKNKKMSCKDRMGAKRCKVMMLAIIAVVISTIALAVYFKPSSKKASNMSRDIPLPDPCIRLQIVINTDENTVDPESNPDGDVNEWSLTRQGKNGNVVTIASSDALSPSKSHSFQHCVQPGLFTFHVSDSGGDGLGADGKGGYYIIADDVKLGVSSFFFHDEEMTFSLPFEGDEDDGDNDTACADDFFLVVKTDDAPEETSWTVVDNVSGEKVLEGGNYKLPWAVYTKRACLADGEYTLNIKDEGKDGMCCSKGQGFYMLYNDGQPIVNSDGEFGSGQSTVFVLGGEKEEGEESDSPTKKNEATAAP</sequence>
<dbReference type="AlphaFoldDB" id="B8LC60"/>
<dbReference type="PaxDb" id="35128-Thaps8829"/>
<accession>B8LC60</accession>
<dbReference type="GO" id="GO:0005615">
    <property type="term" value="C:extracellular space"/>
    <property type="evidence" value="ECO:0000318"/>
    <property type="project" value="GO_Central"/>
</dbReference>
<organism evidence="3 4">
    <name type="scientific">Thalassiosira pseudonana</name>
    <name type="common">Marine diatom</name>
    <name type="synonym">Cyclotella nana</name>
    <dbReference type="NCBI Taxonomy" id="35128"/>
    <lineage>
        <taxon>Eukaryota</taxon>
        <taxon>Sar</taxon>
        <taxon>Stramenopiles</taxon>
        <taxon>Ochrophyta</taxon>
        <taxon>Bacillariophyta</taxon>
        <taxon>Coscinodiscophyceae</taxon>
        <taxon>Thalassiosirophycidae</taxon>
        <taxon>Thalassiosirales</taxon>
        <taxon>Thalassiosiraceae</taxon>
        <taxon>Thalassiosira</taxon>
    </lineage>
</organism>
<feature type="transmembrane region" description="Helical" evidence="2">
    <location>
        <begin position="186"/>
        <end position="205"/>
    </location>
</feature>
<dbReference type="Proteomes" id="UP000001449">
    <property type="component" value="Chromosome 11"/>
</dbReference>
<evidence type="ECO:0000256" key="2">
    <source>
        <dbReference type="SAM" id="Phobius"/>
    </source>
</evidence>
<feature type="compositionally biased region" description="Basic and acidic residues" evidence="1">
    <location>
        <begin position="1"/>
        <end position="17"/>
    </location>
</feature>